<dbReference type="EMBL" id="MU404362">
    <property type="protein sequence ID" value="KAI1608746.1"/>
    <property type="molecule type" value="Genomic_DNA"/>
</dbReference>
<dbReference type="Pfam" id="PF24864">
    <property type="entry name" value="DUF7730"/>
    <property type="match status" value="1"/>
</dbReference>
<evidence type="ECO:0000313" key="3">
    <source>
        <dbReference type="EMBL" id="KAI1608746.1"/>
    </source>
</evidence>
<dbReference type="InterPro" id="IPR056632">
    <property type="entry name" value="DUF7730"/>
</dbReference>
<dbReference type="AlphaFoldDB" id="A0AAN6DMG8"/>
<protein>
    <recommendedName>
        <fullName evidence="2">DUF7730 domain-containing protein</fullName>
    </recommendedName>
</protein>
<gene>
    <name evidence="3" type="ORF">EDD36DRAFT_469063</name>
</gene>
<organism evidence="3 4">
    <name type="scientific">Exophiala viscosa</name>
    <dbReference type="NCBI Taxonomy" id="2486360"/>
    <lineage>
        <taxon>Eukaryota</taxon>
        <taxon>Fungi</taxon>
        <taxon>Dikarya</taxon>
        <taxon>Ascomycota</taxon>
        <taxon>Pezizomycotina</taxon>
        <taxon>Eurotiomycetes</taxon>
        <taxon>Chaetothyriomycetidae</taxon>
        <taxon>Chaetothyriales</taxon>
        <taxon>Herpotrichiellaceae</taxon>
        <taxon>Exophiala</taxon>
    </lineage>
</organism>
<keyword evidence="4" id="KW-1185">Reference proteome</keyword>
<evidence type="ECO:0000259" key="2">
    <source>
        <dbReference type="Pfam" id="PF24864"/>
    </source>
</evidence>
<proteinExistence type="predicted"/>
<accession>A0AAN6DMG8</accession>
<comment type="caution">
    <text evidence="3">The sequence shown here is derived from an EMBL/GenBank/DDBJ whole genome shotgun (WGS) entry which is preliminary data.</text>
</comment>
<evidence type="ECO:0000256" key="1">
    <source>
        <dbReference type="SAM" id="MobiDB-lite"/>
    </source>
</evidence>
<dbReference type="Proteomes" id="UP001203852">
    <property type="component" value="Unassembled WGS sequence"/>
</dbReference>
<feature type="domain" description="DUF7730" evidence="2">
    <location>
        <begin position="7"/>
        <end position="87"/>
    </location>
</feature>
<feature type="region of interest" description="Disordered" evidence="1">
    <location>
        <begin position="264"/>
        <end position="283"/>
    </location>
</feature>
<evidence type="ECO:0000313" key="4">
    <source>
        <dbReference type="Proteomes" id="UP001203852"/>
    </source>
</evidence>
<dbReference type="PANTHER" id="PTHR38790">
    <property type="entry name" value="2EXR DOMAIN-CONTAINING PROTEIN-RELATED"/>
    <property type="match status" value="1"/>
</dbReference>
<reference evidence="3" key="1">
    <citation type="journal article" date="2022" name="bioRxiv">
        <title>Deciphering the potential niche of two novel black yeast fungi from a biological soil crust based on their genomes, phenotypes, and melanin regulation.</title>
        <authorList>
            <consortium name="DOE Joint Genome Institute"/>
            <person name="Carr E.C."/>
            <person name="Barton Q."/>
            <person name="Grambo S."/>
            <person name="Sullivan M."/>
            <person name="Renfro C.M."/>
            <person name="Kuo A."/>
            <person name="Pangilinan J."/>
            <person name="Lipzen A."/>
            <person name="Keymanesh K."/>
            <person name="Savage E."/>
            <person name="Barry K."/>
            <person name="Grigoriev I.V."/>
            <person name="Riekhof W.R."/>
            <person name="Harris S.S."/>
        </authorList>
    </citation>
    <scope>NUCLEOTIDE SEQUENCE</scope>
    <source>
        <strain evidence="3">JF 03-4F</strain>
    </source>
</reference>
<dbReference type="PANTHER" id="PTHR38790:SF8">
    <property type="entry name" value="F-BOX DOMAIN-CONTAINING PROTEIN"/>
    <property type="match status" value="1"/>
</dbReference>
<name>A0AAN6DMG8_9EURO</name>
<sequence length="283" mass="32388">MSTLHLLALPSEIRNHIWELAFGNQHVVPTPKALRVYQLGCQACESSRGHRRLDKTWQDIFCPLLTCKQIFHEAISILLSSTTIHLGDGINGLDDLTCPGGPVPSINHKIRRLVLWVHIQDDNRYHWRAGIEHVGVALSNFQELVVQAHMRPPDSYERLTDAIALATPIVRLSTRKPNLKVTLHFDYAYHEVMFDSPYLGEITTHDSLEQHELVLRDLIEDDAFVEAALSKEDDEQALTAALLRVARAHEQPWFEKLNRRRQERLRSREQMEAMEASGTFSPV</sequence>